<sequence>MASLNDGQNVRGRAQILAVGTANPPNCFYQADYPDYYFRVTKSDHLFDLKAKFKRMCEKSGIEKRYMHLNEEILERNPTMIDGTGEKMIPSLNIAMDMEIMEIPKLGAEAATKAIDEWGQPKSRITHLVFHSTLGTVMPGSDYQLIKLLGLNPSVKRCMLYQLGCHGGGTVLRLAKDLAENNPGSRVLVVCSEINVSGFHGPASLQYAHLDILVGQAIFGEGAGAVIVGSIDPSDMKHDERPLFEIHSAYQTILPDSENGVGGRLREAGLVYYLSKSLSDVLSCNIDKFCLIEALSAATNIKNNNDDNNNNNYKDLNSLFWVVHPGGRPILDKIDAKLGLNEEKLRASRHVLREYGNMMSSSVLFVLDEMRKGSIAQQKTTTGEGLEWGVLLVFGPGVTVETIVLRSVPTTN</sequence>
<keyword evidence="2" id="KW-1185">Reference proteome</keyword>
<evidence type="ECO:0000313" key="2">
    <source>
        <dbReference type="Proteomes" id="UP000828048"/>
    </source>
</evidence>
<name>A0ACB7Y8E3_9ERIC</name>
<dbReference type="Proteomes" id="UP000828048">
    <property type="component" value="Chromosome 7"/>
</dbReference>
<accession>A0ACB7Y8E3</accession>
<proteinExistence type="predicted"/>
<organism evidence="1 2">
    <name type="scientific">Vaccinium darrowii</name>
    <dbReference type="NCBI Taxonomy" id="229202"/>
    <lineage>
        <taxon>Eukaryota</taxon>
        <taxon>Viridiplantae</taxon>
        <taxon>Streptophyta</taxon>
        <taxon>Embryophyta</taxon>
        <taxon>Tracheophyta</taxon>
        <taxon>Spermatophyta</taxon>
        <taxon>Magnoliopsida</taxon>
        <taxon>eudicotyledons</taxon>
        <taxon>Gunneridae</taxon>
        <taxon>Pentapetalae</taxon>
        <taxon>asterids</taxon>
        <taxon>Ericales</taxon>
        <taxon>Ericaceae</taxon>
        <taxon>Vaccinioideae</taxon>
        <taxon>Vaccinieae</taxon>
        <taxon>Vaccinium</taxon>
    </lineage>
</organism>
<protein>
    <submittedName>
        <fullName evidence="1">Uncharacterized protein</fullName>
    </submittedName>
</protein>
<comment type="caution">
    <text evidence="1">The sequence shown here is derived from an EMBL/GenBank/DDBJ whole genome shotgun (WGS) entry which is preliminary data.</text>
</comment>
<gene>
    <name evidence="1" type="ORF">Vadar_022907</name>
</gene>
<reference evidence="1 2" key="1">
    <citation type="journal article" date="2021" name="Hortic Res">
        <title>High-quality reference genome and annotation aids understanding of berry development for evergreen blueberry (Vaccinium darrowii).</title>
        <authorList>
            <person name="Yu J."/>
            <person name="Hulse-Kemp A.M."/>
            <person name="Babiker E."/>
            <person name="Staton M."/>
        </authorList>
    </citation>
    <scope>NUCLEOTIDE SEQUENCE [LARGE SCALE GENOMIC DNA]</scope>
    <source>
        <strain evidence="2">cv. NJ 8807/NJ 8810</strain>
        <tissue evidence="1">Young leaf</tissue>
    </source>
</reference>
<dbReference type="EMBL" id="CM037157">
    <property type="protein sequence ID" value="KAH7849786.1"/>
    <property type="molecule type" value="Genomic_DNA"/>
</dbReference>
<evidence type="ECO:0000313" key="1">
    <source>
        <dbReference type="EMBL" id="KAH7849786.1"/>
    </source>
</evidence>